<dbReference type="NCBIfam" id="NF010133">
    <property type="entry name" value="PRK13607.1"/>
    <property type="match status" value="1"/>
</dbReference>
<comment type="catalytic activity">
    <reaction evidence="7">
        <text>Xaa-L-Pro dipeptide + H2O = an L-alpha-amino acid + L-proline</text>
        <dbReference type="Rhea" id="RHEA:76407"/>
        <dbReference type="ChEBI" id="CHEBI:15377"/>
        <dbReference type="ChEBI" id="CHEBI:59869"/>
        <dbReference type="ChEBI" id="CHEBI:60039"/>
        <dbReference type="ChEBI" id="CHEBI:195196"/>
        <dbReference type="EC" id="3.4.13.9"/>
    </reaction>
</comment>
<name>A0A1I0F1X5_9GAMM</name>
<dbReference type="InterPro" id="IPR000994">
    <property type="entry name" value="Pept_M24"/>
</dbReference>
<dbReference type="AlphaFoldDB" id="A0A1I0F1X5"/>
<accession>A0A1I0F1X5</accession>
<feature type="binding site" evidence="7">
    <location>
        <position position="351"/>
    </location>
    <ligand>
        <name>Mn(2+)</name>
        <dbReference type="ChEBI" id="CHEBI:29035"/>
        <label>1</label>
    </ligand>
</feature>
<dbReference type="Pfam" id="PF21216">
    <property type="entry name" value="PepQ_N"/>
    <property type="match status" value="1"/>
</dbReference>
<sequence>MDANMTSNFESTDQTDFYQFEAHIKILQENVAVLLSKSKFDALLIHSGELIYSFMDDQSYPFRVNPLFNHWVPITDVPNCWLLVDGVNKPKLWFYSPVDYWHNVETIPNAKWTEQFEISTLLKADDIGLIIPSLPNNIAYLGSSVKRAADLGLGNEAINPNTIINYLHYHRSVKTDYELFCMKQAQQIAVEGHLAAQYAFMRGLSEYEINAAYLLATGQRDTDVPYGNIVAINEHASVLHYTKLAKSSPVDKRSFLLDAGAQYLGYAADLTRTISFDEDDEFAELIKLVTQHQLELISHIKAGVNYTDIHIEMDKRIAEILLEFKLLHSISPEAIVQSGISRTFMPHGVGHPLGLQVHDVAGFMQDEHGTHQSPPEIYPYLRCTRTLESNMVITIEPGVYFIDSLLEKWKNSEYTKHFDWTRLSHFKQYGGVRIEDNIIIQVGGTINMTRQLELP</sequence>
<dbReference type="Proteomes" id="UP000242642">
    <property type="component" value="Unassembled WGS sequence"/>
</dbReference>
<dbReference type="GO" id="GO:0102009">
    <property type="term" value="F:proline dipeptidase activity"/>
    <property type="evidence" value="ECO:0007669"/>
    <property type="project" value="UniProtKB-EC"/>
</dbReference>
<feature type="binding site" evidence="7">
    <location>
        <position position="396"/>
    </location>
    <ligand>
        <name>Mn(2+)</name>
        <dbReference type="ChEBI" id="CHEBI:29035"/>
        <label>1</label>
    </ligand>
</feature>
<evidence type="ECO:0000256" key="6">
    <source>
        <dbReference type="ARBA" id="ARBA00023211"/>
    </source>
</evidence>
<dbReference type="PANTHER" id="PTHR43226:SF8">
    <property type="entry name" value="XAA-PRO DIPEPTIDASE"/>
    <property type="match status" value="1"/>
</dbReference>
<protein>
    <recommendedName>
        <fullName evidence="7">Xaa-Pro dipeptidase</fullName>
        <shortName evidence="7">X-Pro dipeptidase</shortName>
        <ecNumber evidence="7">3.4.13.9</ecNumber>
    </recommendedName>
    <alternativeName>
        <fullName evidence="7">Imidodipeptidase</fullName>
    </alternativeName>
    <alternativeName>
        <fullName evidence="7">Proline dipeptidase</fullName>
        <shortName evidence="7">Prolidase</shortName>
    </alternativeName>
</protein>
<feature type="domain" description="Xaa-Pro dipeptidase N-terminal" evidence="9">
    <location>
        <begin position="20"/>
        <end position="169"/>
    </location>
</feature>
<keyword evidence="11" id="KW-1185">Reference proteome</keyword>
<feature type="binding site" evidence="7">
    <location>
        <position position="435"/>
    </location>
    <ligand>
        <name>Mn(2+)</name>
        <dbReference type="ChEBI" id="CHEBI:29035"/>
        <label>2</label>
    </ligand>
</feature>
<comment type="similarity">
    <text evidence="7">Belongs to the peptidase M24B family. Bacterial-type prolidase subfamily.</text>
</comment>
<dbReference type="InterPro" id="IPR022846">
    <property type="entry name" value="X_Pro_dipept"/>
</dbReference>
<dbReference type="GO" id="GO:0004177">
    <property type="term" value="F:aminopeptidase activity"/>
    <property type="evidence" value="ECO:0007669"/>
    <property type="project" value="TreeGrafter"/>
</dbReference>
<keyword evidence="1 7" id="KW-0645">Protease</keyword>
<feature type="binding site" evidence="7">
    <location>
        <position position="269"/>
    </location>
    <ligand>
        <name>Mn(2+)</name>
        <dbReference type="ChEBI" id="CHEBI:29035"/>
        <label>1</label>
    </ligand>
</feature>
<dbReference type="PROSITE" id="PS00491">
    <property type="entry name" value="PROLINE_PEPTIDASE"/>
    <property type="match status" value="1"/>
</dbReference>
<evidence type="ECO:0000256" key="2">
    <source>
        <dbReference type="ARBA" id="ARBA00022723"/>
    </source>
</evidence>
<evidence type="ECO:0000256" key="3">
    <source>
        <dbReference type="ARBA" id="ARBA00022801"/>
    </source>
</evidence>
<dbReference type="CDD" id="cd01087">
    <property type="entry name" value="Prolidase"/>
    <property type="match status" value="1"/>
</dbReference>
<keyword evidence="6 7" id="KW-0464">Manganese</keyword>
<gene>
    <name evidence="7" type="primary">pepQ</name>
    <name evidence="10" type="ORF">SAMN02583745_02586</name>
</gene>
<feature type="binding site" evidence="7">
    <location>
        <position position="258"/>
    </location>
    <ligand>
        <name>Mn(2+)</name>
        <dbReference type="ChEBI" id="CHEBI:29035"/>
        <label>2</label>
    </ligand>
</feature>
<evidence type="ECO:0000256" key="4">
    <source>
        <dbReference type="ARBA" id="ARBA00022997"/>
    </source>
</evidence>
<dbReference type="HAMAP" id="MF_01279">
    <property type="entry name" value="X_Pro_dipeptid"/>
    <property type="match status" value="1"/>
</dbReference>
<dbReference type="STRING" id="1123402.SAMN02583745_02586"/>
<dbReference type="EC" id="3.4.13.9" evidence="7"/>
<evidence type="ECO:0000256" key="5">
    <source>
        <dbReference type="ARBA" id="ARBA00023049"/>
    </source>
</evidence>
<dbReference type="PANTHER" id="PTHR43226">
    <property type="entry name" value="XAA-PRO AMINOPEPTIDASE 3"/>
    <property type="match status" value="1"/>
</dbReference>
<reference evidence="11" key="1">
    <citation type="submission" date="2016-10" db="EMBL/GenBank/DDBJ databases">
        <authorList>
            <person name="Varghese N."/>
            <person name="Submissions S."/>
        </authorList>
    </citation>
    <scope>NUCLEOTIDE SEQUENCE [LARGE SCALE GENOMIC DNA]</scope>
    <source>
        <strain evidence="11">DSM 18579</strain>
    </source>
</reference>
<evidence type="ECO:0000259" key="8">
    <source>
        <dbReference type="Pfam" id="PF00557"/>
    </source>
</evidence>
<dbReference type="InterPro" id="IPR029149">
    <property type="entry name" value="Creatin/AminoP/Spt16_N"/>
</dbReference>
<dbReference type="GO" id="GO:0006508">
    <property type="term" value="P:proteolysis"/>
    <property type="evidence" value="ECO:0007669"/>
    <property type="project" value="UniProtKB-KW"/>
</dbReference>
<dbReference type="GO" id="GO:0005829">
    <property type="term" value="C:cytosol"/>
    <property type="evidence" value="ECO:0007669"/>
    <property type="project" value="TreeGrafter"/>
</dbReference>
<feature type="domain" description="Peptidase M24" evidence="8">
    <location>
        <begin position="181"/>
        <end position="440"/>
    </location>
</feature>
<keyword evidence="3 7" id="KW-0378">Hydrolase</keyword>
<evidence type="ECO:0000259" key="9">
    <source>
        <dbReference type="Pfam" id="PF21216"/>
    </source>
</evidence>
<feature type="binding site" evidence="7">
    <location>
        <position position="435"/>
    </location>
    <ligand>
        <name>Mn(2+)</name>
        <dbReference type="ChEBI" id="CHEBI:29035"/>
        <label>1</label>
    </ligand>
</feature>
<keyword evidence="5 7" id="KW-0482">Metalloprotease</keyword>
<dbReference type="InterPro" id="IPR048819">
    <property type="entry name" value="PepQ_N"/>
</dbReference>
<dbReference type="Gene3D" id="3.40.350.10">
    <property type="entry name" value="Creatinase/prolidase N-terminal domain"/>
    <property type="match status" value="1"/>
</dbReference>
<dbReference type="GO" id="GO:0008235">
    <property type="term" value="F:metalloexopeptidase activity"/>
    <property type="evidence" value="ECO:0007669"/>
    <property type="project" value="UniProtKB-UniRule"/>
</dbReference>
<evidence type="ECO:0000313" key="10">
    <source>
        <dbReference type="EMBL" id="SET51369.1"/>
    </source>
</evidence>
<keyword evidence="2 7" id="KW-0479">Metal-binding</keyword>
<dbReference type="Gene3D" id="3.90.230.10">
    <property type="entry name" value="Creatinase/methionine aminopeptidase superfamily"/>
    <property type="match status" value="1"/>
</dbReference>
<dbReference type="InterPro" id="IPR052433">
    <property type="entry name" value="X-Pro_dipept-like"/>
</dbReference>
<dbReference type="GO" id="GO:0046872">
    <property type="term" value="F:metal ion binding"/>
    <property type="evidence" value="ECO:0007669"/>
    <property type="project" value="UniProtKB-KW"/>
</dbReference>
<dbReference type="Pfam" id="PF00557">
    <property type="entry name" value="Peptidase_M24"/>
    <property type="match status" value="1"/>
</dbReference>
<evidence type="ECO:0000313" key="11">
    <source>
        <dbReference type="Proteomes" id="UP000242642"/>
    </source>
</evidence>
<organism evidence="10 11">
    <name type="scientific">Thorsellia anophelis DSM 18579</name>
    <dbReference type="NCBI Taxonomy" id="1123402"/>
    <lineage>
        <taxon>Bacteria</taxon>
        <taxon>Pseudomonadati</taxon>
        <taxon>Pseudomonadota</taxon>
        <taxon>Gammaproteobacteria</taxon>
        <taxon>Enterobacterales</taxon>
        <taxon>Thorselliaceae</taxon>
        <taxon>Thorsellia</taxon>
    </lineage>
</organism>
<keyword evidence="4 7" id="KW-0224">Dipeptidase</keyword>
<dbReference type="EMBL" id="FOHV01000034">
    <property type="protein sequence ID" value="SET51369.1"/>
    <property type="molecule type" value="Genomic_DNA"/>
</dbReference>
<comment type="function">
    <text evidence="7">Splits dipeptides with a prolyl residue in the C-terminal position.</text>
</comment>
<proteinExistence type="inferred from homology"/>
<dbReference type="GO" id="GO:0016795">
    <property type="term" value="F:phosphoric triester hydrolase activity"/>
    <property type="evidence" value="ECO:0007669"/>
    <property type="project" value="InterPro"/>
</dbReference>
<dbReference type="InterPro" id="IPR001131">
    <property type="entry name" value="Peptidase_M24B_aminopep-P_CS"/>
</dbReference>
<evidence type="ECO:0000256" key="7">
    <source>
        <dbReference type="HAMAP-Rule" id="MF_01279"/>
    </source>
</evidence>
<feature type="binding site" evidence="7">
    <location>
        <position position="269"/>
    </location>
    <ligand>
        <name>Mn(2+)</name>
        <dbReference type="ChEBI" id="CHEBI:29035"/>
        <label>2</label>
    </ligand>
</feature>
<comment type="cofactor">
    <cofactor evidence="7">
        <name>Mn(2+)</name>
        <dbReference type="ChEBI" id="CHEBI:29035"/>
    </cofactor>
    <text evidence="7">Binds 2 manganese ions per subunit.</text>
</comment>
<evidence type="ECO:0000256" key="1">
    <source>
        <dbReference type="ARBA" id="ARBA00022670"/>
    </source>
</evidence>
<dbReference type="SUPFAM" id="SSF55920">
    <property type="entry name" value="Creatinase/aminopeptidase"/>
    <property type="match status" value="1"/>
</dbReference>
<dbReference type="InterPro" id="IPR036005">
    <property type="entry name" value="Creatinase/aminopeptidase-like"/>
</dbReference>